<feature type="region of interest" description="Disordered" evidence="6">
    <location>
        <begin position="94"/>
        <end position="115"/>
    </location>
</feature>
<keyword evidence="4 5" id="KW-0371">Homeobox</keyword>
<evidence type="ECO:0000313" key="8">
    <source>
        <dbReference type="Proteomes" id="UP000808372"/>
    </source>
</evidence>
<dbReference type="SMART" id="SM00389">
    <property type="entry name" value="HOX"/>
    <property type="match status" value="1"/>
</dbReference>
<proteinExistence type="predicted"/>
<dbReference type="KEGG" id="snh:120035945"/>
<dbReference type="PANTHER" id="PTHR46271">
    <property type="entry name" value="HOMEOBOX PROTEIN, PUTATIVE-RELATED"/>
    <property type="match status" value="1"/>
</dbReference>
<feature type="non-terminal residue" evidence="9">
    <location>
        <position position="219"/>
    </location>
</feature>
<accession>A0A8U0Q828</accession>
<evidence type="ECO:0000259" key="7">
    <source>
        <dbReference type="PROSITE" id="PS50071"/>
    </source>
</evidence>
<protein>
    <submittedName>
        <fullName evidence="9">Retinal homeobox protein Rx2-like</fullName>
    </submittedName>
</protein>
<gene>
    <name evidence="9" type="primary">LOC120035945</name>
</gene>
<organism evidence="8 9">
    <name type="scientific">Salvelinus namaycush</name>
    <name type="common">Lake trout</name>
    <name type="synonym">Salmo namaycush</name>
    <dbReference type="NCBI Taxonomy" id="8040"/>
    <lineage>
        <taxon>Eukaryota</taxon>
        <taxon>Metazoa</taxon>
        <taxon>Chordata</taxon>
        <taxon>Craniata</taxon>
        <taxon>Vertebrata</taxon>
        <taxon>Euteleostomi</taxon>
        <taxon>Actinopterygii</taxon>
        <taxon>Neopterygii</taxon>
        <taxon>Teleostei</taxon>
        <taxon>Protacanthopterygii</taxon>
        <taxon>Salmoniformes</taxon>
        <taxon>Salmonidae</taxon>
        <taxon>Salmoninae</taxon>
        <taxon>Salvelinus</taxon>
    </lineage>
</organism>
<comment type="function">
    <text evidence="1">Plays a critical role in eye formation by regulating the initial specification of retinal cells and/or their subsequent proliferation.</text>
</comment>
<feature type="region of interest" description="Disordered" evidence="6">
    <location>
        <begin position="144"/>
        <end position="180"/>
    </location>
</feature>
<dbReference type="Gene3D" id="1.10.10.60">
    <property type="entry name" value="Homeodomain-like"/>
    <property type="match status" value="1"/>
</dbReference>
<keyword evidence="3" id="KW-0804">Transcription</keyword>
<dbReference type="AlphaFoldDB" id="A0A8U0Q828"/>
<name>A0A8U0Q828_SALNM</name>
<dbReference type="Proteomes" id="UP000808372">
    <property type="component" value="Unplaced"/>
</dbReference>
<dbReference type="InterPro" id="IPR001356">
    <property type="entry name" value="HD"/>
</dbReference>
<dbReference type="InterPro" id="IPR043562">
    <property type="entry name" value="RAX/RAX2"/>
</dbReference>
<dbReference type="GeneID" id="120035945"/>
<dbReference type="InterPro" id="IPR009057">
    <property type="entry name" value="Homeodomain-like_sf"/>
</dbReference>
<dbReference type="PANTHER" id="PTHR46271:SF2">
    <property type="entry name" value="RETINA AND ANTERIOR NEURAL FOLD HOMEOBOX PROTEIN 2"/>
    <property type="match status" value="1"/>
</dbReference>
<evidence type="ECO:0000256" key="5">
    <source>
        <dbReference type="RuleBase" id="RU000682"/>
    </source>
</evidence>
<evidence type="ECO:0000256" key="2">
    <source>
        <dbReference type="ARBA" id="ARBA00023015"/>
    </source>
</evidence>
<dbReference type="GO" id="GO:0000978">
    <property type="term" value="F:RNA polymerase II cis-regulatory region sequence-specific DNA binding"/>
    <property type="evidence" value="ECO:0007669"/>
    <property type="project" value="TreeGrafter"/>
</dbReference>
<feature type="domain" description="Homeobox" evidence="7">
    <location>
        <begin position="172"/>
        <end position="219"/>
    </location>
</feature>
<evidence type="ECO:0000256" key="3">
    <source>
        <dbReference type="ARBA" id="ARBA00023163"/>
    </source>
</evidence>
<keyword evidence="4 5" id="KW-0238">DNA-binding</keyword>
<evidence type="ECO:0000256" key="6">
    <source>
        <dbReference type="SAM" id="MobiDB-lite"/>
    </source>
</evidence>
<dbReference type="SUPFAM" id="SSF46689">
    <property type="entry name" value="Homeodomain-like"/>
    <property type="match status" value="1"/>
</dbReference>
<keyword evidence="4 5" id="KW-0539">Nucleus</keyword>
<evidence type="ECO:0000313" key="9">
    <source>
        <dbReference type="RefSeq" id="XP_038838360.1"/>
    </source>
</evidence>
<evidence type="ECO:0000256" key="4">
    <source>
        <dbReference type="PROSITE-ProRule" id="PRU00108"/>
    </source>
</evidence>
<dbReference type="GO" id="GO:0045944">
    <property type="term" value="P:positive regulation of transcription by RNA polymerase II"/>
    <property type="evidence" value="ECO:0007669"/>
    <property type="project" value="InterPro"/>
</dbReference>
<reference evidence="9" key="1">
    <citation type="submission" date="2025-08" db="UniProtKB">
        <authorList>
            <consortium name="RefSeq"/>
        </authorList>
    </citation>
    <scope>IDENTIFICATION</scope>
    <source>
        <tissue evidence="9">White muscle</tissue>
    </source>
</reference>
<dbReference type="Pfam" id="PF00046">
    <property type="entry name" value="Homeodomain"/>
    <property type="match status" value="1"/>
</dbReference>
<dbReference type="PROSITE" id="PS50071">
    <property type="entry name" value="HOMEOBOX_2"/>
    <property type="match status" value="1"/>
</dbReference>
<feature type="compositionally biased region" description="Basic and acidic residues" evidence="6">
    <location>
        <begin position="159"/>
        <end position="170"/>
    </location>
</feature>
<dbReference type="GO" id="GO:0005634">
    <property type="term" value="C:nucleus"/>
    <property type="evidence" value="ECO:0007669"/>
    <property type="project" value="UniProtKB-SubCell"/>
</dbReference>
<sequence length="219" mass="24595">MPALRTAWVVNNAEVQGQTDLHPPSKCSLTASFFSWTYLSMDTLGMMDDGCLSSDNYHDMVKGGGSSGEGRLHSADLIPGFSKDQYPLLTPVGSERTQEVDTEGLEEHQGKQGQSDPYRYLASLEDSTQHSVFHESGLFSRDKCDGDLGDLQKGVSSGEKSHEPPKEDRPKKKHRRNRTTFTTFQLHELEKAFEKSHYPDVYSRELLAMKVNLLEVRVQ</sequence>
<keyword evidence="8" id="KW-1185">Reference proteome</keyword>
<evidence type="ECO:0000256" key="1">
    <source>
        <dbReference type="ARBA" id="ARBA00003750"/>
    </source>
</evidence>
<comment type="subcellular location">
    <subcellularLocation>
        <location evidence="4 5">Nucleus</location>
    </subcellularLocation>
</comment>
<dbReference type="CDD" id="cd00086">
    <property type="entry name" value="homeodomain"/>
    <property type="match status" value="1"/>
</dbReference>
<dbReference type="RefSeq" id="XP_038838360.1">
    <property type="nucleotide sequence ID" value="XM_038982432.1"/>
</dbReference>
<keyword evidence="2" id="KW-0805">Transcription regulation</keyword>
<dbReference type="GO" id="GO:0000981">
    <property type="term" value="F:DNA-binding transcription factor activity, RNA polymerase II-specific"/>
    <property type="evidence" value="ECO:0007669"/>
    <property type="project" value="InterPro"/>
</dbReference>